<evidence type="ECO:0000313" key="1">
    <source>
        <dbReference type="EMBL" id="CAD9584503.1"/>
    </source>
</evidence>
<evidence type="ECO:0000313" key="3">
    <source>
        <dbReference type="Proteomes" id="UP001224775"/>
    </source>
</evidence>
<dbReference type="EMBL" id="HBGZ01006569">
    <property type="protein sequence ID" value="CAD9584503.1"/>
    <property type="molecule type" value="Transcribed_RNA"/>
</dbReference>
<name>A0A7S2KRC1_9STRA</name>
<reference evidence="1" key="1">
    <citation type="submission" date="2021-01" db="EMBL/GenBank/DDBJ databases">
        <authorList>
            <person name="Corre E."/>
            <person name="Pelletier E."/>
            <person name="Niang G."/>
            <person name="Scheremetjew M."/>
            <person name="Finn R."/>
            <person name="Kale V."/>
            <person name="Holt S."/>
            <person name="Cochrane G."/>
            <person name="Meng A."/>
            <person name="Brown T."/>
            <person name="Cohen L."/>
        </authorList>
    </citation>
    <scope>NUCLEOTIDE SEQUENCE</scope>
    <source>
        <strain evidence="1">SM1012Den-03</strain>
    </source>
</reference>
<accession>A0A7S2KRC1</accession>
<gene>
    <name evidence="2" type="ORF">QTG54_007063</name>
    <name evidence="1" type="ORF">SMAR0320_LOCUS4626</name>
</gene>
<dbReference type="EMBL" id="JATAAI010000011">
    <property type="protein sequence ID" value="KAK1742498.1"/>
    <property type="molecule type" value="Genomic_DNA"/>
</dbReference>
<dbReference type="AlphaFoldDB" id="A0A7S2KRC1"/>
<sequence>MIANYSNSDALLEHLLMTNKHQSTLSSSDFDSMGNNDCKRCRVAFSECSQLHVYEPNDQFLLKSLCYTKEDQDAFSAESVREGLRIKDLIETAPHESIAESIKYLLRNRIITRGELVGVENYILGKSNVLKLRRDHSAAVLRKQHEQRKQKLQDPMNLGKAAQISSVKSVQKARVRAAMAA</sequence>
<protein>
    <submittedName>
        <fullName evidence="1">Uncharacterized protein</fullName>
    </submittedName>
</protein>
<organism evidence="1">
    <name type="scientific">Skeletonema marinoi</name>
    <dbReference type="NCBI Taxonomy" id="267567"/>
    <lineage>
        <taxon>Eukaryota</taxon>
        <taxon>Sar</taxon>
        <taxon>Stramenopiles</taxon>
        <taxon>Ochrophyta</taxon>
        <taxon>Bacillariophyta</taxon>
        <taxon>Coscinodiscophyceae</taxon>
        <taxon>Thalassiosirophycidae</taxon>
        <taxon>Thalassiosirales</taxon>
        <taxon>Skeletonemataceae</taxon>
        <taxon>Skeletonema</taxon>
        <taxon>Skeletonema marinoi-dohrnii complex</taxon>
    </lineage>
</organism>
<evidence type="ECO:0000313" key="2">
    <source>
        <dbReference type="EMBL" id="KAK1742498.1"/>
    </source>
</evidence>
<proteinExistence type="predicted"/>
<keyword evidence="3" id="KW-1185">Reference proteome</keyword>
<dbReference type="Proteomes" id="UP001224775">
    <property type="component" value="Unassembled WGS sequence"/>
</dbReference>
<reference evidence="2" key="2">
    <citation type="submission" date="2023-06" db="EMBL/GenBank/DDBJ databases">
        <title>Survivors Of The Sea: Transcriptome response of Skeletonema marinoi to long-term dormancy.</title>
        <authorList>
            <person name="Pinder M.I.M."/>
            <person name="Kourtchenko O."/>
            <person name="Robertson E.K."/>
            <person name="Larsson T."/>
            <person name="Maumus F."/>
            <person name="Osuna-Cruz C.M."/>
            <person name="Vancaester E."/>
            <person name="Stenow R."/>
            <person name="Vandepoele K."/>
            <person name="Ploug H."/>
            <person name="Bruchert V."/>
            <person name="Godhe A."/>
            <person name="Topel M."/>
        </authorList>
    </citation>
    <scope>NUCLEOTIDE SEQUENCE</scope>
    <source>
        <strain evidence="2">R05AC</strain>
    </source>
</reference>